<keyword evidence="2" id="KW-1185">Reference proteome</keyword>
<evidence type="ECO:0000313" key="2">
    <source>
        <dbReference type="Proteomes" id="UP001152523"/>
    </source>
</evidence>
<reference evidence="1" key="1">
    <citation type="submission" date="2022-07" db="EMBL/GenBank/DDBJ databases">
        <authorList>
            <person name="Macas J."/>
            <person name="Novak P."/>
            <person name="Neumann P."/>
        </authorList>
    </citation>
    <scope>NUCLEOTIDE SEQUENCE</scope>
</reference>
<dbReference type="EMBL" id="CAMAPF010001015">
    <property type="protein sequence ID" value="CAH9139366.1"/>
    <property type="molecule type" value="Genomic_DNA"/>
</dbReference>
<proteinExistence type="predicted"/>
<dbReference type="Proteomes" id="UP001152523">
    <property type="component" value="Unassembled WGS sequence"/>
</dbReference>
<evidence type="ECO:0000313" key="1">
    <source>
        <dbReference type="EMBL" id="CAH9139366.1"/>
    </source>
</evidence>
<organism evidence="1 2">
    <name type="scientific">Cuscuta epithymum</name>
    <dbReference type="NCBI Taxonomy" id="186058"/>
    <lineage>
        <taxon>Eukaryota</taxon>
        <taxon>Viridiplantae</taxon>
        <taxon>Streptophyta</taxon>
        <taxon>Embryophyta</taxon>
        <taxon>Tracheophyta</taxon>
        <taxon>Spermatophyta</taxon>
        <taxon>Magnoliopsida</taxon>
        <taxon>eudicotyledons</taxon>
        <taxon>Gunneridae</taxon>
        <taxon>Pentapetalae</taxon>
        <taxon>asterids</taxon>
        <taxon>lamiids</taxon>
        <taxon>Solanales</taxon>
        <taxon>Convolvulaceae</taxon>
        <taxon>Cuscuteae</taxon>
        <taxon>Cuscuta</taxon>
        <taxon>Cuscuta subgen. Cuscuta</taxon>
    </lineage>
</organism>
<protein>
    <submittedName>
        <fullName evidence="1">Uncharacterized protein</fullName>
    </submittedName>
</protein>
<name>A0AAV0FVI8_9ASTE</name>
<dbReference type="AlphaFoldDB" id="A0AAV0FVI8"/>
<accession>A0AAV0FVI8</accession>
<gene>
    <name evidence="1" type="ORF">CEPIT_LOCUS37540</name>
</gene>
<sequence>MLVLQLEEQFITLSSSSLKLIEVWRMINLLCMVGAGRHLSFVSSPGMIFTNYGTLFKLEIALSKEIRTLAAEAFLNASWYQGPTSAILNLRGEWNRGESGKEKKKGETGKEGREFFFASRLLLLWPFALKIRIGRISKFFFDQISTNTKFGIGSRGISPSPQVLYALAGVVSRRGRWEKDTL</sequence>
<comment type="caution">
    <text evidence="1">The sequence shown here is derived from an EMBL/GenBank/DDBJ whole genome shotgun (WGS) entry which is preliminary data.</text>
</comment>